<proteinExistence type="predicted"/>
<protein>
    <submittedName>
        <fullName evidence="2">Uncharacterized protein</fullName>
    </submittedName>
</protein>
<evidence type="ECO:0000313" key="2">
    <source>
        <dbReference type="EMBL" id="VIO64736.1"/>
    </source>
</evidence>
<dbReference type="EMBL" id="CAAKMV010000207">
    <property type="protein sequence ID" value="VIO64736.1"/>
    <property type="molecule type" value="Genomic_DNA"/>
</dbReference>
<dbReference type="EMBL" id="CAJPIJ010000086">
    <property type="protein sequence ID" value="CAG1970723.1"/>
    <property type="molecule type" value="Genomic_DNA"/>
</dbReference>
<organism evidence="2">
    <name type="scientific">Gibberella zeae</name>
    <name type="common">Wheat head blight fungus</name>
    <name type="synonym">Fusarium graminearum</name>
    <dbReference type="NCBI Taxonomy" id="5518"/>
    <lineage>
        <taxon>Eukaryota</taxon>
        <taxon>Fungi</taxon>
        <taxon>Dikarya</taxon>
        <taxon>Ascomycota</taxon>
        <taxon>Pezizomycotina</taxon>
        <taxon>Sordariomycetes</taxon>
        <taxon>Hypocreomycetidae</taxon>
        <taxon>Hypocreales</taxon>
        <taxon>Nectriaceae</taxon>
        <taxon>Fusarium</taxon>
    </lineage>
</organism>
<name>A0A4E9ENX8_GIBZA</name>
<sequence length="109" mass="12264">MRELWFFPGELAGPRSRIPLPTDFGPDQNDGDPVIKWIHTQGLHISPRLIVSHSAAHGRPYSLRSVFCGPPLHKRQNRMDRGLSNGSYGDAELHRAKNWMGLSKPGRVD</sequence>
<reference evidence="1" key="2">
    <citation type="submission" date="2021-03" db="EMBL/GenBank/DDBJ databases">
        <authorList>
            <person name="Alouane T."/>
            <person name="Langin T."/>
            <person name="Bonhomme L."/>
        </authorList>
    </citation>
    <scope>NUCLEOTIDE SEQUENCE</scope>
    <source>
        <strain evidence="1">MDC_Fg202</strain>
    </source>
</reference>
<reference evidence="2" key="1">
    <citation type="submission" date="2019-04" db="EMBL/GenBank/DDBJ databases">
        <authorList>
            <person name="Melise S."/>
            <person name="Noan J."/>
            <person name="Okalmin O."/>
        </authorList>
    </citation>
    <scope>NUCLEOTIDE SEQUENCE</scope>
    <source>
        <strain evidence="2">FN9</strain>
    </source>
</reference>
<dbReference type="Proteomes" id="UP000746612">
    <property type="component" value="Unassembled WGS sequence"/>
</dbReference>
<dbReference type="AlphaFoldDB" id="A0A4E9ENX8"/>
<evidence type="ECO:0000313" key="1">
    <source>
        <dbReference type="EMBL" id="CAG1970723.1"/>
    </source>
</evidence>
<gene>
    <name evidence="2" type="ORF">FUG_LOCUS580708</name>
    <name evidence="1" type="ORF">MDCFG202_LOCUS91604</name>
</gene>
<accession>A0A4E9ENX8</accession>